<dbReference type="Proteomes" id="UP000245609">
    <property type="component" value="Unassembled WGS sequence"/>
</dbReference>
<feature type="compositionally biased region" description="Polar residues" evidence="10">
    <location>
        <begin position="917"/>
        <end position="936"/>
    </location>
</feature>
<dbReference type="Pfam" id="PF03142">
    <property type="entry name" value="Chitin_synth_2"/>
    <property type="match status" value="1"/>
</dbReference>
<evidence type="ECO:0000256" key="8">
    <source>
        <dbReference type="ARBA" id="ARBA00023136"/>
    </source>
</evidence>
<sequence length="1021" mass="115249">MYNEGLQPQGNTLRRNRTLFRAERLSPEAPLLSGKKSGSSAWVIFSRAVTILVPGWALEKMAGLGTPEMRQAWREKVSLCFIIVLICGVIVFLTLCLSPVFCPGSVKNVQYNLAMINKEPGVVGIFGKSYQTSQARFPGGFNPTPGQDITYYFNRPLPSSCLVPSIQKFRAVYYDPCSASNGVGGCPLGDINSAIQNYNLVPLPGRPIGFDWSDVKPGLFVVNGEVVDLTTYLNSVNTPDPKDPLDQLIFNAAKTKGSDGTISFLNNPELKLASKCILDKYRAGLLSKSTPGCFGVVLYNYIALIIIMLIVFIRFFMALVFKYFISWKLVARPSRSRTRPISYNAAAPWNSKYKGPTSKRKSISRAASDELYTVMLVTCYSESYESIKGTCDSLASTDYSANRKVLFIVADGIITGSGNSESTPDICISLIDQEEEFLNPEPSSYIAVASGSKKYNEAKVYCGYYKHDGPRVPAIVVVKCGGPNEQNAPKPGNRGKRDSQIILMGFFSRVIYNDRLCPLDYDLFRKVQHLTGATPDLFEIVLMVDADTKVYPDSLRLLVNCLNNDHLIMGICGETRIANKRQSWVTAIQVYEYYISHHLGKAFESVFGGVTCLPGCFCMYRLKARKGNDWVPILTKPEILQDYSQSVVETLHEKNLLLLGEDRFLTTLMLRNFPSRKMMFMPQAVCKTMVPDEFKVLLSQRRRWINSTIHNLMELILVRDLCGTFCLSMQFSIFLDLVGTVSLPIAIFLTFLLIIQVVRSTYTTFSSYLPLAMLLIVLFLPSLIVVFTSRKYVYLMWLVVYLFALPIWNFVLPVYAYWHFDDFSWGETRKVSGETKDTGHGNDGGEFDSRSVPLKRWEDYERRRIRKNRNRTQANDQYDQQDDYYNSTTFLNDSESTRLIEKNSSFASGTNDYQYYSHPQNYNTSSPQVNDYGSNYQQSMQFPQQHQQPPHEYELQTFNDNGNGYNTASYEPSPYVQNTGSPNQLSNSNSYNDGPTLQSSPPLSQNQQRKKPSGARVLKRN</sequence>
<dbReference type="InterPro" id="IPR029044">
    <property type="entry name" value="Nucleotide-diphossugar_trans"/>
</dbReference>
<feature type="transmembrane region" description="Helical" evidence="11">
    <location>
        <begin position="733"/>
        <end position="755"/>
    </location>
</feature>
<keyword evidence="8 11" id="KW-0472">Membrane</keyword>
<keyword evidence="6 11" id="KW-0812">Transmembrane</keyword>
<protein>
    <recommendedName>
        <fullName evidence="2">chitin synthase</fullName>
        <ecNumber evidence="2">2.4.1.16</ecNumber>
    </recommendedName>
</protein>
<evidence type="ECO:0000313" key="13">
    <source>
        <dbReference type="EMBL" id="PVU84732.1"/>
    </source>
</evidence>
<evidence type="ECO:0000256" key="2">
    <source>
        <dbReference type="ARBA" id="ARBA00012543"/>
    </source>
</evidence>
<feature type="compositionally biased region" description="Polar residues" evidence="10">
    <location>
        <begin position="956"/>
        <end position="996"/>
    </location>
</feature>
<evidence type="ECO:0000256" key="7">
    <source>
        <dbReference type="ARBA" id="ARBA00022989"/>
    </source>
</evidence>
<dbReference type="CDD" id="cd04190">
    <property type="entry name" value="Chitin_synth_C"/>
    <property type="match status" value="1"/>
</dbReference>
<dbReference type="PANTHER" id="PTHR22914:SF41">
    <property type="entry name" value="CHITIN SYNTHASE 7"/>
    <property type="match status" value="1"/>
</dbReference>
<accession>A0A2T9XXB7</accession>
<comment type="subcellular location">
    <subcellularLocation>
        <location evidence="1">Cell membrane</location>
        <topology evidence="1">Multi-pass membrane protein</topology>
    </subcellularLocation>
</comment>
<dbReference type="OrthoDB" id="370884at2759"/>
<feature type="transmembrane region" description="Helical" evidence="11">
    <location>
        <begin position="298"/>
        <end position="325"/>
    </location>
</feature>
<dbReference type="AlphaFoldDB" id="A0A2T9XXB7"/>
<comment type="caution">
    <text evidence="13">The sequence shown here is derived from an EMBL/GenBank/DDBJ whole genome shotgun (WGS) entry which is preliminary data.</text>
</comment>
<reference evidence="13 14" key="1">
    <citation type="journal article" date="2018" name="MBio">
        <title>Comparative Genomics Reveals the Core Gene Toolbox for the Fungus-Insect Symbiosis.</title>
        <authorList>
            <person name="Wang Y."/>
            <person name="Stata M."/>
            <person name="Wang W."/>
            <person name="Stajich J.E."/>
            <person name="White M.M."/>
            <person name="Moncalvo J.M."/>
        </authorList>
    </citation>
    <scope>NUCLEOTIDE SEQUENCE [LARGE SCALE GENOMIC DNA]</scope>
    <source>
        <strain evidence="13 14">SC-DP-2</strain>
    </source>
</reference>
<evidence type="ECO:0000256" key="6">
    <source>
        <dbReference type="ARBA" id="ARBA00022692"/>
    </source>
</evidence>
<feature type="compositionally biased region" description="Low complexity" evidence="10">
    <location>
        <begin position="937"/>
        <end position="948"/>
    </location>
</feature>
<gene>
    <name evidence="13" type="ORF">BB560_007280</name>
</gene>
<dbReference type="SUPFAM" id="SSF53448">
    <property type="entry name" value="Nucleotide-diphospho-sugar transferases"/>
    <property type="match status" value="1"/>
</dbReference>
<evidence type="ECO:0000256" key="11">
    <source>
        <dbReference type="SAM" id="Phobius"/>
    </source>
</evidence>
<keyword evidence="4" id="KW-0328">Glycosyltransferase</keyword>
<dbReference type="GO" id="GO:0005886">
    <property type="term" value="C:plasma membrane"/>
    <property type="evidence" value="ECO:0007669"/>
    <property type="project" value="UniProtKB-SubCell"/>
</dbReference>
<evidence type="ECO:0000313" key="14">
    <source>
        <dbReference type="Proteomes" id="UP000245609"/>
    </source>
</evidence>
<keyword evidence="14" id="KW-1185">Reference proteome</keyword>
<dbReference type="GO" id="GO:0004100">
    <property type="term" value="F:chitin synthase activity"/>
    <property type="evidence" value="ECO:0007669"/>
    <property type="project" value="UniProtKB-EC"/>
</dbReference>
<feature type="region of interest" description="Disordered" evidence="10">
    <location>
        <begin position="868"/>
        <end position="887"/>
    </location>
</feature>
<dbReference type="GO" id="GO:0006031">
    <property type="term" value="P:chitin biosynthetic process"/>
    <property type="evidence" value="ECO:0007669"/>
    <property type="project" value="TreeGrafter"/>
</dbReference>
<evidence type="ECO:0000256" key="10">
    <source>
        <dbReference type="SAM" id="MobiDB-lite"/>
    </source>
</evidence>
<keyword evidence="3" id="KW-1003">Cell membrane</keyword>
<evidence type="ECO:0000256" key="9">
    <source>
        <dbReference type="ARBA" id="ARBA00023180"/>
    </source>
</evidence>
<dbReference type="EMBL" id="MBFS01003837">
    <property type="protein sequence ID" value="PVU84732.1"/>
    <property type="molecule type" value="Genomic_DNA"/>
</dbReference>
<dbReference type="InterPro" id="IPR054295">
    <property type="entry name" value="CHS4-like_dom"/>
</dbReference>
<evidence type="ECO:0000259" key="12">
    <source>
        <dbReference type="Pfam" id="PF22997"/>
    </source>
</evidence>
<feature type="compositionally biased region" description="Low complexity" evidence="10">
    <location>
        <begin position="997"/>
        <end position="1007"/>
    </location>
</feature>
<dbReference type="PANTHER" id="PTHR22914">
    <property type="entry name" value="CHITIN SYNTHASE"/>
    <property type="match status" value="1"/>
</dbReference>
<dbReference type="GO" id="GO:0030428">
    <property type="term" value="C:cell septum"/>
    <property type="evidence" value="ECO:0007669"/>
    <property type="project" value="TreeGrafter"/>
</dbReference>
<dbReference type="STRING" id="133381.A0A2T9XXB7"/>
<dbReference type="Pfam" id="PF22997">
    <property type="entry name" value="CHS4"/>
    <property type="match status" value="1"/>
</dbReference>
<feature type="region of interest" description="Disordered" evidence="10">
    <location>
        <begin position="917"/>
        <end position="1021"/>
    </location>
</feature>
<name>A0A2T9XXB7_9FUNG</name>
<feature type="transmembrane region" description="Helical" evidence="11">
    <location>
        <begin position="794"/>
        <end position="818"/>
    </location>
</feature>
<feature type="transmembrane region" description="Helical" evidence="11">
    <location>
        <begin position="767"/>
        <end position="787"/>
    </location>
</feature>
<keyword evidence="9" id="KW-0325">Glycoprotein</keyword>
<feature type="compositionally biased region" description="Basic residues" evidence="10">
    <location>
        <begin position="1008"/>
        <end position="1021"/>
    </location>
</feature>
<evidence type="ECO:0000256" key="5">
    <source>
        <dbReference type="ARBA" id="ARBA00022679"/>
    </source>
</evidence>
<evidence type="ECO:0000256" key="3">
    <source>
        <dbReference type="ARBA" id="ARBA00022475"/>
    </source>
</evidence>
<proteinExistence type="predicted"/>
<organism evidence="13 14">
    <name type="scientific">Smittium megazygosporum</name>
    <dbReference type="NCBI Taxonomy" id="133381"/>
    <lineage>
        <taxon>Eukaryota</taxon>
        <taxon>Fungi</taxon>
        <taxon>Fungi incertae sedis</taxon>
        <taxon>Zoopagomycota</taxon>
        <taxon>Kickxellomycotina</taxon>
        <taxon>Harpellomycetes</taxon>
        <taxon>Harpellales</taxon>
        <taxon>Legeriomycetaceae</taxon>
        <taxon>Smittium</taxon>
    </lineage>
</organism>
<feature type="transmembrane region" description="Helical" evidence="11">
    <location>
        <begin position="79"/>
        <end position="101"/>
    </location>
</feature>
<dbReference type="EC" id="2.4.1.16" evidence="2"/>
<feature type="domain" description="Chitin synthase 4-like" evidence="12">
    <location>
        <begin position="208"/>
        <end position="284"/>
    </location>
</feature>
<evidence type="ECO:0000256" key="4">
    <source>
        <dbReference type="ARBA" id="ARBA00022676"/>
    </source>
</evidence>
<dbReference type="InterPro" id="IPR004835">
    <property type="entry name" value="Chitin_synth"/>
</dbReference>
<keyword evidence="5" id="KW-0808">Transferase</keyword>
<keyword evidence="7 11" id="KW-1133">Transmembrane helix</keyword>
<evidence type="ECO:0000256" key="1">
    <source>
        <dbReference type="ARBA" id="ARBA00004651"/>
    </source>
</evidence>